<protein>
    <recommendedName>
        <fullName evidence="4">ESCRT-II complex subunit VPS25</fullName>
    </recommendedName>
</protein>
<dbReference type="PANTHER" id="PTHR13149">
    <property type="entry name" value="VACUOLAR PROTEIN SORTING-ASSOCIATED PROTEIN VPS25"/>
    <property type="match status" value="1"/>
</dbReference>
<gene>
    <name evidence="6" type="ORF">L202_03377</name>
</gene>
<dbReference type="PANTHER" id="PTHR13149:SF0">
    <property type="entry name" value="VACUOLAR PROTEIN-SORTING-ASSOCIATED PROTEIN 25"/>
    <property type="match status" value="1"/>
</dbReference>
<dbReference type="GO" id="GO:0042803">
    <property type="term" value="F:protein homodimerization activity"/>
    <property type="evidence" value="ECO:0007669"/>
    <property type="project" value="TreeGrafter"/>
</dbReference>
<dbReference type="STRING" id="1295533.A0A1E3HSQ3"/>
<dbReference type="InterPro" id="IPR008570">
    <property type="entry name" value="ESCRT-II_cplx_Vps25-sub"/>
</dbReference>
<dbReference type="InterPro" id="IPR014041">
    <property type="entry name" value="ESCRT-II_cplx_Vps25-sub_N"/>
</dbReference>
<dbReference type="GO" id="GO:0000814">
    <property type="term" value="C:ESCRT II complex"/>
    <property type="evidence" value="ECO:0007669"/>
    <property type="project" value="InterPro"/>
</dbReference>
<dbReference type="FunFam" id="1.10.10.10:FF:000141">
    <property type="entry name" value="vacuolar protein-sorting-associated protein 25"/>
    <property type="match status" value="1"/>
</dbReference>
<feature type="region of interest" description="Disordered" evidence="5">
    <location>
        <begin position="1"/>
        <end position="33"/>
    </location>
</feature>
<dbReference type="Pfam" id="PF05871">
    <property type="entry name" value="ESCRT-II"/>
    <property type="match status" value="1"/>
</dbReference>
<feature type="compositionally biased region" description="Polar residues" evidence="5">
    <location>
        <begin position="19"/>
        <end position="33"/>
    </location>
</feature>
<keyword evidence="2" id="KW-0813">Transport</keyword>
<dbReference type="EMBL" id="AWGJ01000005">
    <property type="protein sequence ID" value="ODN79374.1"/>
    <property type="molecule type" value="Genomic_DNA"/>
</dbReference>
<dbReference type="GeneID" id="30154686"/>
<keyword evidence="7" id="KW-1185">Reference proteome</keyword>
<dbReference type="InterPro" id="IPR036388">
    <property type="entry name" value="WH-like_DNA-bd_sf"/>
</dbReference>
<dbReference type="RefSeq" id="XP_018994221.1">
    <property type="nucleotide sequence ID" value="XM_019137195.1"/>
</dbReference>
<sequence length="214" mass="24088">MSAQASSSQSVTTQPTAHGQGSSAPPTSLRPTKSASGFEFPAMWSFPPFFTLQPNPQTLAHQLLLWRNLLLEWARHERVFEVNVDSAGKDVLGVFENKGIGRRLLPPSVKTLMSELVKNGEAAPDPPKQDTHYLIYWRKPEEWGDIIYHWVMENGLNASIMTFWEITDGDLSETTEFRQLSVSILRKALESLVKRNRAQIFEGKGEAGEGVRFF</sequence>
<dbReference type="AlphaFoldDB" id="A0A1E3HSQ3"/>
<organism evidence="6 7">
    <name type="scientific">Cryptococcus amylolentus CBS 6039</name>
    <dbReference type="NCBI Taxonomy" id="1295533"/>
    <lineage>
        <taxon>Eukaryota</taxon>
        <taxon>Fungi</taxon>
        <taxon>Dikarya</taxon>
        <taxon>Basidiomycota</taxon>
        <taxon>Agaricomycotina</taxon>
        <taxon>Tremellomycetes</taxon>
        <taxon>Tremellales</taxon>
        <taxon>Cryptococcaceae</taxon>
        <taxon>Cryptococcus</taxon>
    </lineage>
</organism>
<evidence type="ECO:0000313" key="7">
    <source>
        <dbReference type="Proteomes" id="UP000094065"/>
    </source>
</evidence>
<dbReference type="Proteomes" id="UP000094065">
    <property type="component" value="Unassembled WGS sequence"/>
</dbReference>
<evidence type="ECO:0000256" key="3">
    <source>
        <dbReference type="ARBA" id="ARBA00022927"/>
    </source>
</evidence>
<evidence type="ECO:0000256" key="1">
    <source>
        <dbReference type="ARBA" id="ARBA00009674"/>
    </source>
</evidence>
<evidence type="ECO:0000256" key="4">
    <source>
        <dbReference type="ARBA" id="ARBA00030094"/>
    </source>
</evidence>
<comment type="caution">
    <text evidence="6">The sequence shown here is derived from an EMBL/GenBank/DDBJ whole genome shotgun (WGS) entry which is preliminary data.</text>
</comment>
<feature type="compositionally biased region" description="Low complexity" evidence="5">
    <location>
        <begin position="1"/>
        <end position="17"/>
    </location>
</feature>
<reference evidence="6 7" key="1">
    <citation type="submission" date="2016-06" db="EMBL/GenBank/DDBJ databases">
        <title>Evolution of pathogenesis and genome organization in the Tremellales.</title>
        <authorList>
            <person name="Cuomo C."/>
            <person name="Litvintseva A."/>
            <person name="Heitman J."/>
            <person name="Chen Y."/>
            <person name="Sun S."/>
            <person name="Springer D."/>
            <person name="Dromer F."/>
            <person name="Young S."/>
            <person name="Zeng Q."/>
            <person name="Chapman S."/>
            <person name="Gujja S."/>
            <person name="Saif S."/>
            <person name="Birren B."/>
        </authorList>
    </citation>
    <scope>NUCLEOTIDE SEQUENCE [LARGE SCALE GENOMIC DNA]</scope>
    <source>
        <strain evidence="6 7">CBS 6039</strain>
    </source>
</reference>
<dbReference type="OrthoDB" id="245150at2759"/>
<evidence type="ECO:0000256" key="5">
    <source>
        <dbReference type="SAM" id="MobiDB-lite"/>
    </source>
</evidence>
<dbReference type="Gene3D" id="1.10.10.570">
    <property type="entry name" value="Winged helix' DNA-binding domain. Chain C. Domain 1"/>
    <property type="match status" value="1"/>
</dbReference>
<evidence type="ECO:0000256" key="2">
    <source>
        <dbReference type="ARBA" id="ARBA00022448"/>
    </source>
</evidence>
<dbReference type="InterPro" id="IPR036390">
    <property type="entry name" value="WH_DNA-bd_sf"/>
</dbReference>
<comment type="similarity">
    <text evidence="1">Belongs to the VPS25 family.</text>
</comment>
<dbReference type="GO" id="GO:0043328">
    <property type="term" value="P:protein transport to vacuole involved in ubiquitin-dependent protein catabolic process via the multivesicular body sorting pathway"/>
    <property type="evidence" value="ECO:0007669"/>
    <property type="project" value="TreeGrafter"/>
</dbReference>
<dbReference type="Gene3D" id="1.10.10.10">
    <property type="entry name" value="Winged helix-like DNA-binding domain superfamily/Winged helix DNA-binding domain"/>
    <property type="match status" value="1"/>
</dbReference>
<accession>A0A1E3HSQ3</accession>
<dbReference type="GO" id="GO:0016236">
    <property type="term" value="P:macroautophagy"/>
    <property type="evidence" value="ECO:0007669"/>
    <property type="project" value="UniProtKB-ARBA"/>
</dbReference>
<keyword evidence="3" id="KW-0653">Protein transport</keyword>
<evidence type="ECO:0000313" key="6">
    <source>
        <dbReference type="EMBL" id="ODN79374.1"/>
    </source>
</evidence>
<dbReference type="GO" id="GO:0005198">
    <property type="term" value="F:structural molecule activity"/>
    <property type="evidence" value="ECO:0007669"/>
    <property type="project" value="TreeGrafter"/>
</dbReference>
<proteinExistence type="inferred from homology"/>
<dbReference type="SUPFAM" id="SSF46785">
    <property type="entry name" value="Winged helix' DNA-binding domain"/>
    <property type="match status" value="2"/>
</dbReference>
<name>A0A1E3HSQ3_9TREE</name>